<keyword evidence="3 6" id="KW-0812">Transmembrane</keyword>
<feature type="domain" description="EamA" evidence="7">
    <location>
        <begin position="148"/>
        <end position="272"/>
    </location>
</feature>
<comment type="similarity">
    <text evidence="2">Belongs to the drug/metabolite transporter (DMT) superfamily. 10 TMS drug/metabolite exporter (DME) (TC 2.A.7.3) family.</text>
</comment>
<keyword evidence="9" id="KW-1185">Reference proteome</keyword>
<dbReference type="InterPro" id="IPR037185">
    <property type="entry name" value="EmrE-like"/>
</dbReference>
<feature type="transmembrane region" description="Helical" evidence="6">
    <location>
        <begin position="177"/>
        <end position="195"/>
    </location>
</feature>
<evidence type="ECO:0000256" key="4">
    <source>
        <dbReference type="ARBA" id="ARBA00022989"/>
    </source>
</evidence>
<dbReference type="STRING" id="1231392.OCGS_1684"/>
<keyword evidence="4 6" id="KW-1133">Transmembrane helix</keyword>
<dbReference type="OrthoDB" id="7165334at2"/>
<evidence type="ECO:0000256" key="6">
    <source>
        <dbReference type="SAM" id="Phobius"/>
    </source>
</evidence>
<comment type="caution">
    <text evidence="8">The sequence shown here is derived from an EMBL/GenBank/DDBJ whole genome shotgun (WGS) entry which is preliminary data.</text>
</comment>
<evidence type="ECO:0000259" key="7">
    <source>
        <dbReference type="Pfam" id="PF00892"/>
    </source>
</evidence>
<dbReference type="PANTHER" id="PTHR22911">
    <property type="entry name" value="ACYL-MALONYL CONDENSING ENZYME-RELATED"/>
    <property type="match status" value="1"/>
</dbReference>
<protein>
    <recommendedName>
        <fullName evidence="7">EamA domain-containing protein</fullName>
    </recommendedName>
</protein>
<evidence type="ECO:0000313" key="9">
    <source>
        <dbReference type="Proteomes" id="UP000006765"/>
    </source>
</evidence>
<dbReference type="Pfam" id="PF00892">
    <property type="entry name" value="EamA"/>
    <property type="match status" value="2"/>
</dbReference>
<dbReference type="Proteomes" id="UP000006765">
    <property type="component" value="Unassembled WGS sequence"/>
</dbReference>
<evidence type="ECO:0000256" key="2">
    <source>
        <dbReference type="ARBA" id="ARBA00009853"/>
    </source>
</evidence>
<name>K2H9F8_9RHOB</name>
<dbReference type="Gene3D" id="1.10.3730.20">
    <property type="match status" value="1"/>
</dbReference>
<dbReference type="InterPro" id="IPR000620">
    <property type="entry name" value="EamA_dom"/>
</dbReference>
<proteinExistence type="inferred from homology"/>
<dbReference type="EMBL" id="AMGO01000036">
    <property type="protein sequence ID" value="EKE44168.1"/>
    <property type="molecule type" value="Genomic_DNA"/>
</dbReference>
<feature type="transmembrane region" description="Helical" evidence="6">
    <location>
        <begin position="90"/>
        <end position="114"/>
    </location>
</feature>
<dbReference type="RefSeq" id="WP_007426836.1">
    <property type="nucleotide sequence ID" value="NZ_AMGO01000036.1"/>
</dbReference>
<feature type="transmembrane region" description="Helical" evidence="6">
    <location>
        <begin position="147"/>
        <end position="165"/>
    </location>
</feature>
<dbReference type="eggNOG" id="COG0697">
    <property type="taxonomic scope" value="Bacteria"/>
</dbReference>
<keyword evidence="5 6" id="KW-0472">Membrane</keyword>
<evidence type="ECO:0000256" key="1">
    <source>
        <dbReference type="ARBA" id="ARBA00004141"/>
    </source>
</evidence>
<organism evidence="8 9">
    <name type="scientific">Oceaniovalibus guishaninsula JLT2003</name>
    <dbReference type="NCBI Taxonomy" id="1231392"/>
    <lineage>
        <taxon>Bacteria</taxon>
        <taxon>Pseudomonadati</taxon>
        <taxon>Pseudomonadota</taxon>
        <taxon>Alphaproteobacteria</taxon>
        <taxon>Rhodobacterales</taxon>
        <taxon>Roseobacteraceae</taxon>
        <taxon>Oceaniovalibus</taxon>
    </lineage>
</organism>
<feature type="transmembrane region" description="Helical" evidence="6">
    <location>
        <begin position="64"/>
        <end position="84"/>
    </location>
</feature>
<feature type="transmembrane region" description="Helical" evidence="6">
    <location>
        <begin position="261"/>
        <end position="279"/>
    </location>
</feature>
<reference evidence="8 9" key="1">
    <citation type="journal article" date="2012" name="J. Bacteriol.">
        <title>Draft Genome Sequence of Oceaniovalibus guishaninsula JLT2003T.</title>
        <authorList>
            <person name="Tang K."/>
            <person name="Liu K."/>
            <person name="Jiao N."/>
        </authorList>
    </citation>
    <scope>NUCLEOTIDE SEQUENCE [LARGE SCALE GENOMIC DNA]</scope>
    <source>
        <strain evidence="8 9">JLT2003</strain>
    </source>
</reference>
<evidence type="ECO:0000313" key="8">
    <source>
        <dbReference type="EMBL" id="EKE44168.1"/>
    </source>
</evidence>
<comment type="subcellular location">
    <subcellularLocation>
        <location evidence="1">Membrane</location>
        <topology evidence="1">Multi-pass membrane protein</topology>
    </subcellularLocation>
</comment>
<feature type="transmembrane region" description="Helical" evidence="6">
    <location>
        <begin position="233"/>
        <end position="255"/>
    </location>
</feature>
<feature type="domain" description="EamA" evidence="7">
    <location>
        <begin position="5"/>
        <end position="137"/>
    </location>
</feature>
<dbReference type="AlphaFoldDB" id="K2H9F8"/>
<dbReference type="GO" id="GO:0016020">
    <property type="term" value="C:membrane"/>
    <property type="evidence" value="ECO:0007669"/>
    <property type="project" value="UniProtKB-SubCell"/>
</dbReference>
<dbReference type="SUPFAM" id="SSF103481">
    <property type="entry name" value="Multidrug resistance efflux transporter EmrE"/>
    <property type="match status" value="2"/>
</dbReference>
<evidence type="ECO:0000256" key="5">
    <source>
        <dbReference type="ARBA" id="ARBA00023136"/>
    </source>
</evidence>
<evidence type="ECO:0000256" key="3">
    <source>
        <dbReference type="ARBA" id="ARBA00022692"/>
    </source>
</evidence>
<feature type="transmembrane region" description="Helical" evidence="6">
    <location>
        <begin position="123"/>
        <end position="141"/>
    </location>
</feature>
<sequence length="299" mass="31229">MENARGILLLIASMAAFAVEDAFVKTASAMLGPGQIMATLGVGGALVFALACRLRGRPVLTRDILDPAVLLRNGGEMVGTLGYITALTLIPLSLATAILQAGPLMVTAGAALFLGEIVGWRRWMAVVIGLAGVLVILRPGLDGFDPLALWAVLGVTGLAMRDLATRRVPRRVDAMQLSAWAFAGLVPVGLAVMAVNGTASMPDGPAVLALFVALVFGCIGYATLTASMRMGDIAVIIPFRYTRLVFALVIGIAVFGERPDLLTLLGAAIVVLTGLYAFVRERQLSRRAAARLSPGPAPR</sequence>
<feature type="transmembrane region" description="Helical" evidence="6">
    <location>
        <begin position="34"/>
        <end position="52"/>
    </location>
</feature>
<dbReference type="PANTHER" id="PTHR22911:SF6">
    <property type="entry name" value="SOLUTE CARRIER FAMILY 35 MEMBER G1"/>
    <property type="match status" value="1"/>
</dbReference>
<dbReference type="PATRIC" id="fig|1231392.3.peg.1693"/>
<feature type="transmembrane region" description="Helical" evidence="6">
    <location>
        <begin position="207"/>
        <end position="226"/>
    </location>
</feature>
<gene>
    <name evidence="8" type="ORF">OCGS_1684</name>
</gene>
<accession>K2H9F8</accession>